<comment type="caution">
    <text evidence="7">The sequence shown here is derived from an EMBL/GenBank/DDBJ whole genome shotgun (WGS) entry which is preliminary data.</text>
</comment>
<feature type="region of interest" description="Disordered" evidence="5">
    <location>
        <begin position="539"/>
        <end position="631"/>
    </location>
</feature>
<organism evidence="7 8">
    <name type="scientific">Bionectria ochroleuca</name>
    <name type="common">Gliocladium roseum</name>
    <dbReference type="NCBI Taxonomy" id="29856"/>
    <lineage>
        <taxon>Eukaryota</taxon>
        <taxon>Fungi</taxon>
        <taxon>Dikarya</taxon>
        <taxon>Ascomycota</taxon>
        <taxon>Pezizomycotina</taxon>
        <taxon>Sordariomycetes</taxon>
        <taxon>Hypocreomycetidae</taxon>
        <taxon>Hypocreales</taxon>
        <taxon>Bionectriaceae</taxon>
        <taxon>Clonostachys</taxon>
    </lineage>
</organism>
<sequence length="861" mass="94547">MSTIKGRPSDPPKSRKVTPPSPSYMSSDQFAKYLADLRTNRVARPGGARPQPAGARPAPSRMSTGRASVGRESLAESSHAETQSVPPETRCESPSVAAGSISSRYSSPFIRNRDSYSSKSTVQPLKPSEVVPTATYIERGQRWMEKEEASSLRDAMQDMDLKKSSKRSSVQSAEVKSAEVKSAEESPDEESRIYNAALDEAAELVWQHQHPSATPEPHAPYRYRSHLQKNSYAFARTASVGGYTEDGEKRMSGSRSVSDSSTGSEGYSRASQASVEVRQPKEQSRQKPKPYGSMGASSSSRTDHRRRSSMKRNISGEVQRPFSGDQIWEEPEPPSKSGTPRPGAATADALASRPHNPLSRSQPPSDTSPVKPLNRVEIYRNPPTQSRNAQYTTNTELPRTSLDDQVERKNGVEVRSQDIRNATSMKIKDRSPKLPEPTAVSDNPGRPIVSFDANWKAPEESTDANSGHTEEAPRSGLQSKPTFQPQVVDIPTIAVEESDPSPSRSQRPTTIPSFSIGADDGTNSRPLPPTIIPSITIGADDGPASRPQPPTTIPSISIGDHDGSFSRPVPSINVPDIAIDEPTDRPSVPVISTPDSRPAAAPRSLPDPKLCGQRRPRAPVPAGRGHWSPAPGAMARQSAKCHECFHPIEGRFVALAGSSDRFHPQCLRCFTCGMGLEAMEISPEPDHIRAERVDRIRRRAAGEILDETPGMTMAEDGDDRLRFFCHLDWHELYAPRCKHCKTPILGEHIVALGEHWHYGHFFCAECGDPFEHGMTHIEKDGYAWCVKCQTKRTERRAPKCKKCRTAVIGQYIQALGGEWHEHCFRCAECQGGFDDGQIFPKDIPGGMLVLCTGCRARELKR</sequence>
<dbReference type="CDD" id="cd08368">
    <property type="entry name" value="LIM"/>
    <property type="match status" value="1"/>
</dbReference>
<keyword evidence="8" id="KW-1185">Reference proteome</keyword>
<feature type="compositionally biased region" description="Polar residues" evidence="5">
    <location>
        <begin position="358"/>
        <end position="368"/>
    </location>
</feature>
<protein>
    <recommendedName>
        <fullName evidence="6">LIM zinc-binding domain-containing protein</fullName>
    </recommendedName>
</protein>
<feature type="domain" description="LIM zinc-binding" evidence="6">
    <location>
        <begin position="798"/>
        <end position="861"/>
    </location>
</feature>
<dbReference type="Gene3D" id="2.10.110.10">
    <property type="entry name" value="Cysteine Rich Protein"/>
    <property type="match status" value="3"/>
</dbReference>
<name>A0ABY6UXM3_BIOOC</name>
<dbReference type="PROSITE" id="PS00478">
    <property type="entry name" value="LIM_DOMAIN_1"/>
    <property type="match status" value="1"/>
</dbReference>
<evidence type="ECO:0000259" key="6">
    <source>
        <dbReference type="PROSITE" id="PS50023"/>
    </source>
</evidence>
<dbReference type="PANTHER" id="PTHR24214:SF38">
    <property type="entry name" value="PDZ AND LIM DOMAIN PROTEIN ZASP-RELATED"/>
    <property type="match status" value="1"/>
</dbReference>
<evidence type="ECO:0000256" key="5">
    <source>
        <dbReference type="SAM" id="MobiDB-lite"/>
    </source>
</evidence>
<dbReference type="SUPFAM" id="SSF57716">
    <property type="entry name" value="Glucocorticoid receptor-like (DNA-binding domain)"/>
    <property type="match status" value="2"/>
</dbReference>
<feature type="compositionally biased region" description="Polar residues" evidence="5">
    <location>
        <begin position="476"/>
        <end position="485"/>
    </location>
</feature>
<dbReference type="SMART" id="SM00132">
    <property type="entry name" value="LIM"/>
    <property type="match status" value="3"/>
</dbReference>
<dbReference type="InterPro" id="IPR001781">
    <property type="entry name" value="Znf_LIM"/>
</dbReference>
<evidence type="ECO:0000313" key="7">
    <source>
        <dbReference type="EMBL" id="VUC36193.1"/>
    </source>
</evidence>
<proteinExistence type="predicted"/>
<feature type="compositionally biased region" description="Basic and acidic residues" evidence="5">
    <location>
        <begin position="139"/>
        <end position="163"/>
    </location>
</feature>
<feature type="region of interest" description="Disordered" evidence="5">
    <location>
        <begin position="239"/>
        <end position="526"/>
    </location>
</feature>
<feature type="compositionally biased region" description="Basic and acidic residues" evidence="5">
    <location>
        <begin position="401"/>
        <end position="418"/>
    </location>
</feature>
<feature type="compositionally biased region" description="Polar residues" evidence="5">
    <location>
        <begin position="382"/>
        <end position="398"/>
    </location>
</feature>
<dbReference type="PANTHER" id="PTHR24214">
    <property type="entry name" value="PDZ AND LIM DOMAIN PROTEIN ZASP"/>
    <property type="match status" value="1"/>
</dbReference>
<gene>
    <name evidence="7" type="ORF">CLO192961_LOCUS437921</name>
</gene>
<feature type="compositionally biased region" description="Basic and acidic residues" evidence="5">
    <location>
        <begin position="176"/>
        <end position="192"/>
    </location>
</feature>
<dbReference type="PROSITE" id="PS50023">
    <property type="entry name" value="LIM_DOMAIN_2"/>
    <property type="match status" value="3"/>
</dbReference>
<keyword evidence="3 4" id="KW-0440">LIM domain</keyword>
<feature type="compositionally biased region" description="Low complexity" evidence="5">
    <location>
        <begin position="43"/>
        <end position="59"/>
    </location>
</feature>
<reference evidence="7 8" key="1">
    <citation type="submission" date="2019-06" db="EMBL/GenBank/DDBJ databases">
        <authorList>
            <person name="Broberg M."/>
        </authorList>
    </citation>
    <scope>NUCLEOTIDE SEQUENCE [LARGE SCALE GENOMIC DNA]</scope>
</reference>
<keyword evidence="1 4" id="KW-0479">Metal-binding</keyword>
<feature type="region of interest" description="Disordered" evidence="5">
    <location>
        <begin position="205"/>
        <end position="224"/>
    </location>
</feature>
<accession>A0ABY6UXM3</accession>
<evidence type="ECO:0000256" key="1">
    <source>
        <dbReference type="ARBA" id="ARBA00022723"/>
    </source>
</evidence>
<dbReference type="InterPro" id="IPR050604">
    <property type="entry name" value="PDZ-LIM_domain"/>
</dbReference>
<evidence type="ECO:0000256" key="4">
    <source>
        <dbReference type="PROSITE-ProRule" id="PRU00125"/>
    </source>
</evidence>
<evidence type="ECO:0000256" key="2">
    <source>
        <dbReference type="ARBA" id="ARBA00022833"/>
    </source>
</evidence>
<feature type="compositionally biased region" description="Polar residues" evidence="5">
    <location>
        <begin position="500"/>
        <end position="513"/>
    </location>
</feature>
<dbReference type="Pfam" id="PF00412">
    <property type="entry name" value="LIM"/>
    <property type="match status" value="3"/>
</dbReference>
<feature type="domain" description="LIM zinc-binding" evidence="6">
    <location>
        <begin position="639"/>
        <end position="701"/>
    </location>
</feature>
<keyword evidence="2 4" id="KW-0862">Zinc</keyword>
<evidence type="ECO:0000256" key="3">
    <source>
        <dbReference type="ARBA" id="ARBA00023038"/>
    </source>
</evidence>
<feature type="compositionally biased region" description="Low complexity" evidence="5">
    <location>
        <begin position="253"/>
        <end position="269"/>
    </location>
</feature>
<feature type="domain" description="LIM zinc-binding" evidence="6">
    <location>
        <begin position="735"/>
        <end position="795"/>
    </location>
</feature>
<dbReference type="EMBL" id="CABFNS010000926">
    <property type="protein sequence ID" value="VUC36193.1"/>
    <property type="molecule type" value="Genomic_DNA"/>
</dbReference>
<feature type="region of interest" description="Disordered" evidence="5">
    <location>
        <begin position="1"/>
        <end position="195"/>
    </location>
</feature>
<evidence type="ECO:0000313" key="8">
    <source>
        <dbReference type="Proteomes" id="UP000766486"/>
    </source>
</evidence>
<dbReference type="Proteomes" id="UP000766486">
    <property type="component" value="Unassembled WGS sequence"/>
</dbReference>